<keyword evidence="3" id="KW-1185">Reference proteome</keyword>
<protein>
    <submittedName>
        <fullName evidence="2">Uncharacterized protein</fullName>
    </submittedName>
</protein>
<dbReference type="Proteomes" id="UP001221898">
    <property type="component" value="Unassembled WGS sequence"/>
</dbReference>
<proteinExistence type="predicted"/>
<comment type="caution">
    <text evidence="2">The sequence shown here is derived from an EMBL/GenBank/DDBJ whole genome shotgun (WGS) entry which is preliminary data.</text>
</comment>
<feature type="compositionally biased region" description="Pro residues" evidence="1">
    <location>
        <begin position="44"/>
        <end position="56"/>
    </location>
</feature>
<reference evidence="2" key="1">
    <citation type="journal article" date="2023" name="Science">
        <title>Genome structures resolve the early diversification of teleost fishes.</title>
        <authorList>
            <person name="Parey E."/>
            <person name="Louis A."/>
            <person name="Montfort J."/>
            <person name="Bouchez O."/>
            <person name="Roques C."/>
            <person name="Iampietro C."/>
            <person name="Lluch J."/>
            <person name="Castinel A."/>
            <person name="Donnadieu C."/>
            <person name="Desvignes T."/>
            <person name="Floi Bucao C."/>
            <person name="Jouanno E."/>
            <person name="Wen M."/>
            <person name="Mejri S."/>
            <person name="Dirks R."/>
            <person name="Jansen H."/>
            <person name="Henkel C."/>
            <person name="Chen W.J."/>
            <person name="Zahm M."/>
            <person name="Cabau C."/>
            <person name="Klopp C."/>
            <person name="Thompson A.W."/>
            <person name="Robinson-Rechavi M."/>
            <person name="Braasch I."/>
            <person name="Lecointre G."/>
            <person name="Bobe J."/>
            <person name="Postlethwait J.H."/>
            <person name="Berthelot C."/>
            <person name="Roest Crollius H."/>
            <person name="Guiguen Y."/>
        </authorList>
    </citation>
    <scope>NUCLEOTIDE SEQUENCE</scope>
    <source>
        <strain evidence="2">NC1722</strain>
    </source>
</reference>
<evidence type="ECO:0000313" key="3">
    <source>
        <dbReference type="Proteomes" id="UP001221898"/>
    </source>
</evidence>
<feature type="region of interest" description="Disordered" evidence="1">
    <location>
        <begin position="26"/>
        <end position="63"/>
    </location>
</feature>
<dbReference type="AlphaFoldDB" id="A0AAD7WBJ7"/>
<gene>
    <name evidence="2" type="ORF">AAFF_G00113780</name>
</gene>
<evidence type="ECO:0000313" key="2">
    <source>
        <dbReference type="EMBL" id="KAJ8389909.1"/>
    </source>
</evidence>
<evidence type="ECO:0000256" key="1">
    <source>
        <dbReference type="SAM" id="MobiDB-lite"/>
    </source>
</evidence>
<sequence length="142" mass="14655">MHQRRELGGSVEGADALRYLCERGNVQPSQRPNLSRGAGSCSPPAGPGAPLTPEPPGAAVTAHLGPMMESSAKRSTWLQGVIQYGVACLQVLMSDWGAVSSASLSGAEIAEPGLVFPARLAGTGEFDNPRLLKVLGVCAECV</sequence>
<name>A0AAD7WBJ7_9TELE</name>
<dbReference type="EMBL" id="JAINUG010000177">
    <property type="protein sequence ID" value="KAJ8389909.1"/>
    <property type="molecule type" value="Genomic_DNA"/>
</dbReference>
<accession>A0AAD7WBJ7</accession>
<organism evidence="2 3">
    <name type="scientific">Aldrovandia affinis</name>
    <dbReference type="NCBI Taxonomy" id="143900"/>
    <lineage>
        <taxon>Eukaryota</taxon>
        <taxon>Metazoa</taxon>
        <taxon>Chordata</taxon>
        <taxon>Craniata</taxon>
        <taxon>Vertebrata</taxon>
        <taxon>Euteleostomi</taxon>
        <taxon>Actinopterygii</taxon>
        <taxon>Neopterygii</taxon>
        <taxon>Teleostei</taxon>
        <taxon>Notacanthiformes</taxon>
        <taxon>Halosauridae</taxon>
        <taxon>Aldrovandia</taxon>
    </lineage>
</organism>